<dbReference type="CDD" id="cd08071">
    <property type="entry name" value="MPN_DUF2466"/>
    <property type="match status" value="1"/>
</dbReference>
<gene>
    <name evidence="8" type="ORF">SV7mr_40440</name>
</gene>
<evidence type="ECO:0000259" key="7">
    <source>
        <dbReference type="PROSITE" id="PS50249"/>
    </source>
</evidence>
<keyword evidence="5" id="KW-0482">Metalloprotease</keyword>
<feature type="domain" description="MPN" evidence="7">
    <location>
        <begin position="193"/>
        <end position="317"/>
    </location>
</feature>
<keyword evidence="9" id="KW-1185">Reference proteome</keyword>
<dbReference type="InterPro" id="IPR020891">
    <property type="entry name" value="UPF0758_CS"/>
</dbReference>
<evidence type="ECO:0000256" key="3">
    <source>
        <dbReference type="ARBA" id="ARBA00022801"/>
    </source>
</evidence>
<keyword evidence="1" id="KW-0645">Protease</keyword>
<protein>
    <recommendedName>
        <fullName evidence="7">MPN domain-containing protein</fullName>
    </recommendedName>
</protein>
<dbReference type="PANTHER" id="PTHR30471:SF3">
    <property type="entry name" value="UPF0758 PROTEIN YEES-RELATED"/>
    <property type="match status" value="1"/>
</dbReference>
<keyword evidence="2" id="KW-0479">Metal-binding</keyword>
<reference evidence="8 9" key="1">
    <citation type="submission" date="2019-02" db="EMBL/GenBank/DDBJ databases">
        <title>Deep-cultivation of Planctomycetes and their phenomic and genomic characterization uncovers novel biology.</title>
        <authorList>
            <person name="Wiegand S."/>
            <person name="Jogler M."/>
            <person name="Boedeker C."/>
            <person name="Pinto D."/>
            <person name="Vollmers J."/>
            <person name="Rivas-Marin E."/>
            <person name="Kohn T."/>
            <person name="Peeters S.H."/>
            <person name="Heuer A."/>
            <person name="Rast P."/>
            <person name="Oberbeckmann S."/>
            <person name="Bunk B."/>
            <person name="Jeske O."/>
            <person name="Meyerdierks A."/>
            <person name="Storesund J.E."/>
            <person name="Kallscheuer N."/>
            <person name="Luecker S."/>
            <person name="Lage O.M."/>
            <person name="Pohl T."/>
            <person name="Merkel B.J."/>
            <person name="Hornburger P."/>
            <person name="Mueller R.-W."/>
            <person name="Bruemmer F."/>
            <person name="Labrenz M."/>
            <person name="Spormann A.M."/>
            <person name="Op den Camp H."/>
            <person name="Overmann J."/>
            <person name="Amann R."/>
            <person name="Jetten M.S.M."/>
            <person name="Mascher T."/>
            <person name="Medema M.H."/>
            <person name="Devos D.P."/>
            <person name="Kaster A.-K."/>
            <person name="Ovreas L."/>
            <person name="Rohde M."/>
            <person name="Galperin M.Y."/>
            <person name="Jogler C."/>
        </authorList>
    </citation>
    <scope>NUCLEOTIDE SEQUENCE [LARGE SCALE GENOMIC DNA]</scope>
    <source>
        <strain evidence="8 9">SV_7m_r</strain>
    </source>
</reference>
<evidence type="ECO:0000256" key="2">
    <source>
        <dbReference type="ARBA" id="ARBA00022723"/>
    </source>
</evidence>
<evidence type="ECO:0000256" key="5">
    <source>
        <dbReference type="ARBA" id="ARBA00023049"/>
    </source>
</evidence>
<dbReference type="RefSeq" id="WP_145275630.1">
    <property type="nucleotide sequence ID" value="NZ_CP036272.1"/>
</dbReference>
<evidence type="ECO:0000256" key="4">
    <source>
        <dbReference type="ARBA" id="ARBA00022833"/>
    </source>
</evidence>
<dbReference type="EMBL" id="CP036272">
    <property type="protein sequence ID" value="QDT61507.1"/>
    <property type="molecule type" value="Genomic_DNA"/>
</dbReference>
<evidence type="ECO:0000313" key="9">
    <source>
        <dbReference type="Proteomes" id="UP000315003"/>
    </source>
</evidence>
<dbReference type="GO" id="GO:0006508">
    <property type="term" value="P:proteolysis"/>
    <property type="evidence" value="ECO:0007669"/>
    <property type="project" value="UniProtKB-KW"/>
</dbReference>
<dbReference type="Pfam" id="PF20582">
    <property type="entry name" value="UPF0758_N"/>
    <property type="match status" value="1"/>
</dbReference>
<proteinExistence type="inferred from homology"/>
<comment type="similarity">
    <text evidence="6">Belongs to the UPF0758 family.</text>
</comment>
<dbReference type="AlphaFoldDB" id="A0A517SZC6"/>
<dbReference type="GO" id="GO:0008237">
    <property type="term" value="F:metallopeptidase activity"/>
    <property type="evidence" value="ECO:0007669"/>
    <property type="project" value="UniProtKB-KW"/>
</dbReference>
<accession>A0A517SZC6</accession>
<dbReference type="Proteomes" id="UP000315003">
    <property type="component" value="Chromosome"/>
</dbReference>
<dbReference type="OrthoDB" id="9804482at2"/>
<dbReference type="Pfam" id="PF04002">
    <property type="entry name" value="RadC"/>
    <property type="match status" value="1"/>
</dbReference>
<dbReference type="InterPro" id="IPR037518">
    <property type="entry name" value="MPN"/>
</dbReference>
<dbReference type="Gene3D" id="3.40.140.10">
    <property type="entry name" value="Cytidine Deaminase, domain 2"/>
    <property type="match status" value="1"/>
</dbReference>
<dbReference type="GO" id="GO:0046872">
    <property type="term" value="F:metal ion binding"/>
    <property type="evidence" value="ECO:0007669"/>
    <property type="project" value="UniProtKB-KW"/>
</dbReference>
<keyword evidence="3" id="KW-0378">Hydrolase</keyword>
<name>A0A517SZC6_9BACT</name>
<dbReference type="InterPro" id="IPR046778">
    <property type="entry name" value="UPF0758_N"/>
</dbReference>
<dbReference type="InterPro" id="IPR001405">
    <property type="entry name" value="UPF0758"/>
</dbReference>
<dbReference type="PROSITE" id="PS01302">
    <property type="entry name" value="UPF0758"/>
    <property type="match status" value="1"/>
</dbReference>
<dbReference type="PROSITE" id="PS50249">
    <property type="entry name" value="MPN"/>
    <property type="match status" value="1"/>
</dbReference>
<evidence type="ECO:0000256" key="6">
    <source>
        <dbReference type="RuleBase" id="RU003797"/>
    </source>
</evidence>
<dbReference type="NCBIfam" id="NF000642">
    <property type="entry name" value="PRK00024.1"/>
    <property type="match status" value="1"/>
</dbReference>
<evidence type="ECO:0000256" key="1">
    <source>
        <dbReference type="ARBA" id="ARBA00022670"/>
    </source>
</evidence>
<keyword evidence="4" id="KW-0862">Zinc</keyword>
<evidence type="ECO:0000313" key="8">
    <source>
        <dbReference type="EMBL" id="QDT61507.1"/>
    </source>
</evidence>
<dbReference type="InterPro" id="IPR025657">
    <property type="entry name" value="RadC_JAB"/>
</dbReference>
<dbReference type="NCBIfam" id="TIGR00608">
    <property type="entry name" value="radc"/>
    <property type="match status" value="1"/>
</dbReference>
<sequence length="317" mass="34971">MGRSETRKEKLRKLMGRLSAVGAFSKTQAKAQCPELSPQFVSVVLDDLVREGILDRYGTKSDETFTWRNAQVRVDPSHWIERKVEGNQVLAQPEQERPREKLLATGAEQLSDADLLAILIRVGVKGESAIQAGQRLARSFEQKLSDLRRSCKQELRDISPAVTVTSYAAIMAGIELGRRVADHEIKQRCEQTPITSTSAAVEFCQTAFGGLARSAVQEEFHIVTLSTKHLPINTHLITRGTLDASLVHPREVFRPAIRDSAAAVILVHNHPSGDPTPSREDFQVTDRLTEAGKLIGITVLDHIVVASQACVSIRELS</sequence>
<dbReference type="PANTHER" id="PTHR30471">
    <property type="entry name" value="DNA REPAIR PROTEIN RADC"/>
    <property type="match status" value="1"/>
</dbReference>
<organism evidence="8 9">
    <name type="scientific">Stieleria bergensis</name>
    <dbReference type="NCBI Taxonomy" id="2528025"/>
    <lineage>
        <taxon>Bacteria</taxon>
        <taxon>Pseudomonadati</taxon>
        <taxon>Planctomycetota</taxon>
        <taxon>Planctomycetia</taxon>
        <taxon>Pirellulales</taxon>
        <taxon>Pirellulaceae</taxon>
        <taxon>Stieleria</taxon>
    </lineage>
</organism>